<evidence type="ECO:0000313" key="1">
    <source>
        <dbReference type="WBParaSite" id="MCU_007178-RA"/>
    </source>
</evidence>
<dbReference type="AlphaFoldDB" id="A0A5K3FCB2"/>
<proteinExistence type="predicted"/>
<name>A0A5K3FCB2_MESCO</name>
<dbReference type="WBParaSite" id="MCU_007178-RA">
    <property type="protein sequence ID" value="MCU_007178-RA"/>
    <property type="gene ID" value="MCU_007178"/>
</dbReference>
<protein>
    <submittedName>
        <fullName evidence="1">Ovule protein</fullName>
    </submittedName>
</protein>
<accession>A0A5K3FCB2</accession>
<reference evidence="1" key="1">
    <citation type="submission" date="2019-11" db="UniProtKB">
        <authorList>
            <consortium name="WormBaseParasite"/>
        </authorList>
    </citation>
    <scope>IDENTIFICATION</scope>
</reference>
<organism evidence="1">
    <name type="scientific">Mesocestoides corti</name>
    <name type="common">Flatworm</name>
    <dbReference type="NCBI Taxonomy" id="53468"/>
    <lineage>
        <taxon>Eukaryota</taxon>
        <taxon>Metazoa</taxon>
        <taxon>Spiralia</taxon>
        <taxon>Lophotrochozoa</taxon>
        <taxon>Platyhelminthes</taxon>
        <taxon>Cestoda</taxon>
        <taxon>Eucestoda</taxon>
        <taxon>Cyclophyllidea</taxon>
        <taxon>Mesocestoididae</taxon>
        <taxon>Mesocestoides</taxon>
    </lineage>
</organism>
<sequence>HFPLYESQVNFDVHKKLVILNKTSIIGLFRHQKTNKCFATVSLCKIISVKHFL</sequence>